<evidence type="ECO:0000313" key="1">
    <source>
        <dbReference type="EMBL" id="WGI67763.1"/>
    </source>
</evidence>
<accession>A0ABY8M0C1</accession>
<protein>
    <submittedName>
        <fullName evidence="1">Uncharacterized protein</fullName>
    </submittedName>
</protein>
<gene>
    <name evidence="1" type="ORF">QEO92_22700</name>
</gene>
<sequence length="179" mass="20097">MNVTRASELPMTRASFRQADIERIIRAAEKTGATVQVDLRSLVVTIFPGTGLLPKPAPPLHFTPDGKENWGSEDWSDTDTPDAMGRVYSNAPEPIQPPLDFREKDMMERLVALGVGNRVHSSGHRNFGPSTQNKLLDRGYVEVTHQPGNKFNDDEICLTKKGMADWKALKDFRSKYWSL</sequence>
<dbReference type="Proteomes" id="UP001227095">
    <property type="component" value="Chromosome"/>
</dbReference>
<dbReference type="RefSeq" id="WP_227704532.1">
    <property type="nucleotide sequence ID" value="NZ_CP123000.1"/>
</dbReference>
<dbReference type="EMBL" id="CP123000">
    <property type="protein sequence ID" value="WGI67763.1"/>
    <property type="molecule type" value="Genomic_DNA"/>
</dbReference>
<organism evidence="1 2">
    <name type="scientific">Neorhizobium petrolearium</name>
    <dbReference type="NCBI Taxonomy" id="515361"/>
    <lineage>
        <taxon>Bacteria</taxon>
        <taxon>Pseudomonadati</taxon>
        <taxon>Pseudomonadota</taxon>
        <taxon>Alphaproteobacteria</taxon>
        <taxon>Hyphomicrobiales</taxon>
        <taxon>Rhizobiaceae</taxon>
        <taxon>Rhizobium/Agrobacterium group</taxon>
        <taxon>Neorhizobium</taxon>
    </lineage>
</organism>
<name>A0ABY8M0C1_9HYPH</name>
<evidence type="ECO:0000313" key="2">
    <source>
        <dbReference type="Proteomes" id="UP001227095"/>
    </source>
</evidence>
<reference evidence="1 2" key="1">
    <citation type="submission" date="2023-04" db="EMBL/GenBank/DDBJ databases">
        <title>Neorhizobium petrolearium OS53, complete genome.</title>
        <authorList>
            <person name="Yu T."/>
        </authorList>
    </citation>
    <scope>NUCLEOTIDE SEQUENCE [LARGE SCALE GENOMIC DNA]</scope>
    <source>
        <strain evidence="1 2">OS53</strain>
    </source>
</reference>
<proteinExistence type="predicted"/>
<keyword evidence="2" id="KW-1185">Reference proteome</keyword>